<gene>
    <name evidence="2" type="ORF">BZL29_7481</name>
</gene>
<accession>A0A1V3WGE2</accession>
<dbReference type="EMBL" id="MVBN01000010">
    <property type="protein sequence ID" value="OOK66039.1"/>
    <property type="molecule type" value="Genomic_DNA"/>
</dbReference>
<feature type="compositionally biased region" description="Basic and acidic residues" evidence="1">
    <location>
        <begin position="1"/>
        <end position="10"/>
    </location>
</feature>
<protein>
    <submittedName>
        <fullName evidence="2">Uncharacterized protein</fullName>
    </submittedName>
</protein>
<organism evidence="2 3">
    <name type="scientific">Mycobacterium kansasii</name>
    <dbReference type="NCBI Taxonomy" id="1768"/>
    <lineage>
        <taxon>Bacteria</taxon>
        <taxon>Bacillati</taxon>
        <taxon>Actinomycetota</taxon>
        <taxon>Actinomycetes</taxon>
        <taxon>Mycobacteriales</taxon>
        <taxon>Mycobacteriaceae</taxon>
        <taxon>Mycobacterium</taxon>
    </lineage>
</organism>
<dbReference type="Proteomes" id="UP000188532">
    <property type="component" value="Unassembled WGS sequence"/>
</dbReference>
<dbReference type="AlphaFoldDB" id="A0A1V3WGE2"/>
<comment type="caution">
    <text evidence="2">The sequence shown here is derived from an EMBL/GenBank/DDBJ whole genome shotgun (WGS) entry which is preliminary data.</text>
</comment>
<proteinExistence type="predicted"/>
<evidence type="ECO:0000313" key="2">
    <source>
        <dbReference type="EMBL" id="OOK66039.1"/>
    </source>
</evidence>
<reference evidence="2 3" key="1">
    <citation type="submission" date="2017-02" db="EMBL/GenBank/DDBJ databases">
        <title>Complete genome sequences of Mycobacterium kansasii strains isolated from rhesus macaques.</title>
        <authorList>
            <person name="Panda A."/>
            <person name="Nagaraj S."/>
            <person name="Zhao X."/>
            <person name="Tettelin H."/>
            <person name="Detolla L.J."/>
        </authorList>
    </citation>
    <scope>NUCLEOTIDE SEQUENCE [LARGE SCALE GENOMIC DNA]</scope>
    <source>
        <strain evidence="2 3">11-3469</strain>
    </source>
</reference>
<sequence length="123" mass="12767">MVDQAVHDRAQPVQTRSTALGDGVGQLRPGGPHLSVGVDELVVAGSRAVTQVEESLLGSRGAVTVQEVVSIGHCSTRSPRHVGGRHYCRNIRDCPRLHSVRCAEPAGSGRAYAYCCPGGGPGG</sequence>
<feature type="region of interest" description="Disordered" evidence="1">
    <location>
        <begin position="1"/>
        <end position="28"/>
    </location>
</feature>
<evidence type="ECO:0000313" key="3">
    <source>
        <dbReference type="Proteomes" id="UP000188532"/>
    </source>
</evidence>
<evidence type="ECO:0000256" key="1">
    <source>
        <dbReference type="SAM" id="MobiDB-lite"/>
    </source>
</evidence>
<name>A0A1V3WGE2_MYCKA</name>